<reference evidence="2" key="2">
    <citation type="submission" date="2015-01" db="EMBL/GenBank/DDBJ databases">
        <title>Evolutionary Origins and Diversification of the Mycorrhizal Mutualists.</title>
        <authorList>
            <consortium name="DOE Joint Genome Institute"/>
            <consortium name="Mycorrhizal Genomics Consortium"/>
            <person name="Kohler A."/>
            <person name="Kuo A."/>
            <person name="Nagy L.G."/>
            <person name="Floudas D."/>
            <person name="Copeland A."/>
            <person name="Barry K.W."/>
            <person name="Cichocki N."/>
            <person name="Veneault-Fourrey C."/>
            <person name="LaButti K."/>
            <person name="Lindquist E.A."/>
            <person name="Lipzen A."/>
            <person name="Lundell T."/>
            <person name="Morin E."/>
            <person name="Murat C."/>
            <person name="Riley R."/>
            <person name="Ohm R."/>
            <person name="Sun H."/>
            <person name="Tunlid A."/>
            <person name="Henrissat B."/>
            <person name="Grigoriev I.V."/>
            <person name="Hibbett D.S."/>
            <person name="Martin F."/>
        </authorList>
    </citation>
    <scope>NUCLEOTIDE SEQUENCE [LARGE SCALE GENOMIC DNA]</scope>
    <source>
        <strain evidence="2">F 1598</strain>
    </source>
</reference>
<dbReference type="EMBL" id="KN832996">
    <property type="protein sequence ID" value="KIM81997.1"/>
    <property type="molecule type" value="Genomic_DNA"/>
</dbReference>
<protein>
    <submittedName>
        <fullName evidence="1">Uncharacterized protein</fullName>
    </submittedName>
</protein>
<name>A0A0C3BX40_PILCF</name>
<organism evidence="1 2">
    <name type="scientific">Piloderma croceum (strain F 1598)</name>
    <dbReference type="NCBI Taxonomy" id="765440"/>
    <lineage>
        <taxon>Eukaryota</taxon>
        <taxon>Fungi</taxon>
        <taxon>Dikarya</taxon>
        <taxon>Basidiomycota</taxon>
        <taxon>Agaricomycotina</taxon>
        <taxon>Agaricomycetes</taxon>
        <taxon>Agaricomycetidae</taxon>
        <taxon>Atheliales</taxon>
        <taxon>Atheliaceae</taxon>
        <taxon>Piloderma</taxon>
    </lineage>
</organism>
<evidence type="ECO:0000313" key="2">
    <source>
        <dbReference type="Proteomes" id="UP000054166"/>
    </source>
</evidence>
<dbReference type="HOGENOM" id="CLU_1704918_0_0_1"/>
<sequence length="154" mass="17474">MSVISTLSQNLRWLVRIAPVKQCFIVATPDPRIIEPYSYPKRHYPQYMLRFGRDRGIETENYAYYLPSFAYAYNNIGSSTPIQYIPRGRSRASKYSKHSNWCPIVVTGQTNSAGETAREVLIDIIDNFPTYNLCCVAGIGAAIEVGAHEYPDKK</sequence>
<evidence type="ECO:0000313" key="1">
    <source>
        <dbReference type="EMBL" id="KIM81997.1"/>
    </source>
</evidence>
<dbReference type="Proteomes" id="UP000054166">
    <property type="component" value="Unassembled WGS sequence"/>
</dbReference>
<accession>A0A0C3BX40</accession>
<reference evidence="1 2" key="1">
    <citation type="submission" date="2014-04" db="EMBL/GenBank/DDBJ databases">
        <authorList>
            <consortium name="DOE Joint Genome Institute"/>
            <person name="Kuo A."/>
            <person name="Tarkka M."/>
            <person name="Buscot F."/>
            <person name="Kohler A."/>
            <person name="Nagy L.G."/>
            <person name="Floudas D."/>
            <person name="Copeland A."/>
            <person name="Barry K.W."/>
            <person name="Cichocki N."/>
            <person name="Veneault-Fourrey C."/>
            <person name="LaButti K."/>
            <person name="Lindquist E.A."/>
            <person name="Lipzen A."/>
            <person name="Lundell T."/>
            <person name="Morin E."/>
            <person name="Murat C."/>
            <person name="Sun H."/>
            <person name="Tunlid A."/>
            <person name="Henrissat B."/>
            <person name="Grigoriev I.V."/>
            <person name="Hibbett D.S."/>
            <person name="Martin F."/>
            <person name="Nordberg H.P."/>
            <person name="Cantor M.N."/>
            <person name="Hua S.X."/>
        </authorList>
    </citation>
    <scope>NUCLEOTIDE SEQUENCE [LARGE SCALE GENOMIC DNA]</scope>
    <source>
        <strain evidence="1 2">F 1598</strain>
    </source>
</reference>
<dbReference type="InParanoid" id="A0A0C3BX40"/>
<gene>
    <name evidence="1" type="ORF">PILCRDRAFT_8240</name>
</gene>
<keyword evidence="2" id="KW-1185">Reference proteome</keyword>
<proteinExistence type="predicted"/>
<dbReference type="AlphaFoldDB" id="A0A0C3BX40"/>